<comment type="caution">
    <text evidence="4">The sequence shown here is derived from an EMBL/GenBank/DDBJ whole genome shotgun (WGS) entry which is preliminary data.</text>
</comment>
<dbReference type="OrthoDB" id="9800565at2"/>
<dbReference type="InterPro" id="IPR024654">
    <property type="entry name" value="Calcineurin-like_PHP_lpxH"/>
</dbReference>
<dbReference type="EC" id="3.1.4.-" evidence="2"/>
<dbReference type="NCBIfam" id="TIGR00040">
    <property type="entry name" value="yfcE"/>
    <property type="match status" value="1"/>
</dbReference>
<dbReference type="Proteomes" id="UP000054874">
    <property type="component" value="Unassembled WGS sequence"/>
</dbReference>
<keyword evidence="5" id="KW-1185">Reference proteome</keyword>
<sequence>MKILVVSDSHGRNVYLEKVLETVEPDMLIHLGDLEGSEIFIQNKVSCPVEMVSGNNDYFSDLEREKLITIGRYKVLLTHGHRYRVHYGTETIKDWARQMGADIVMFGHTHMPLLDTSTDVTALNPGSISQPRQEGRIPTYAIVELDRNGEIHFTLNYVK</sequence>
<evidence type="ECO:0000313" key="5">
    <source>
        <dbReference type="Proteomes" id="UP000054874"/>
    </source>
</evidence>
<dbReference type="EMBL" id="LNAM01000184">
    <property type="protein sequence ID" value="KSV58148.1"/>
    <property type="molecule type" value="Genomic_DNA"/>
</dbReference>
<dbReference type="GO" id="GO:0046872">
    <property type="term" value="F:metal ion binding"/>
    <property type="evidence" value="ECO:0007669"/>
    <property type="project" value="UniProtKB-KW"/>
</dbReference>
<gene>
    <name evidence="4" type="ORF">ASU35_14010</name>
</gene>
<protein>
    <recommendedName>
        <fullName evidence="2">Phosphoesterase</fullName>
        <ecNumber evidence="2">3.1.4.-</ecNumber>
    </recommendedName>
</protein>
<comment type="similarity">
    <text evidence="1 2">Belongs to the metallophosphoesterase superfamily. YfcE family.</text>
</comment>
<evidence type="ECO:0000256" key="1">
    <source>
        <dbReference type="ARBA" id="ARBA00008950"/>
    </source>
</evidence>
<evidence type="ECO:0000313" key="4">
    <source>
        <dbReference type="EMBL" id="KSV58148.1"/>
    </source>
</evidence>
<name>A0A0V8QCA8_9FIRM</name>
<dbReference type="STRING" id="290052.ASU35_14010"/>
<comment type="cofactor">
    <cofactor evidence="2">
        <name>a divalent metal cation</name>
        <dbReference type="ChEBI" id="CHEBI:60240"/>
    </cofactor>
</comment>
<organism evidence="4 5">
    <name type="scientific">Acetivibrio ethanolgignens</name>
    <dbReference type="NCBI Taxonomy" id="290052"/>
    <lineage>
        <taxon>Bacteria</taxon>
        <taxon>Bacillati</taxon>
        <taxon>Bacillota</taxon>
        <taxon>Clostridia</taxon>
        <taxon>Eubacteriales</taxon>
        <taxon>Oscillospiraceae</taxon>
        <taxon>Acetivibrio</taxon>
    </lineage>
</organism>
<evidence type="ECO:0000256" key="2">
    <source>
        <dbReference type="RuleBase" id="RU362039"/>
    </source>
</evidence>
<dbReference type="InterPro" id="IPR041802">
    <property type="entry name" value="MPP_YfcE"/>
</dbReference>
<dbReference type="RefSeq" id="WP_058353597.1">
    <property type="nucleotide sequence ID" value="NZ_CABMMD010000184.1"/>
</dbReference>
<reference evidence="4 5" key="1">
    <citation type="submission" date="2015-11" db="EMBL/GenBank/DDBJ databases">
        <title>Butyribacter intestini gen. nov., sp. nov., a butyric acid-producing bacterium of the family Lachnospiraceae isolated from the human faeces.</title>
        <authorList>
            <person name="Zou Y."/>
            <person name="Xue W."/>
            <person name="Luo G."/>
            <person name="Lv M."/>
        </authorList>
    </citation>
    <scope>NUCLEOTIDE SEQUENCE [LARGE SCALE GENOMIC DNA]</scope>
    <source>
        <strain evidence="4 5">ACET-33324</strain>
    </source>
</reference>
<dbReference type="Pfam" id="PF12850">
    <property type="entry name" value="Metallophos_2"/>
    <property type="match status" value="1"/>
</dbReference>
<proteinExistence type="inferred from homology"/>
<dbReference type="InterPro" id="IPR029052">
    <property type="entry name" value="Metallo-depent_PP-like"/>
</dbReference>
<feature type="domain" description="Calcineurin-like phosphoesterase" evidence="3">
    <location>
        <begin position="1"/>
        <end position="147"/>
    </location>
</feature>
<dbReference type="SUPFAM" id="SSF56300">
    <property type="entry name" value="Metallo-dependent phosphatases"/>
    <property type="match status" value="1"/>
</dbReference>
<evidence type="ECO:0000259" key="3">
    <source>
        <dbReference type="Pfam" id="PF12850"/>
    </source>
</evidence>
<dbReference type="InterPro" id="IPR000979">
    <property type="entry name" value="Phosphodiesterase_MJ0936/Vps29"/>
</dbReference>
<dbReference type="Gene3D" id="3.60.21.10">
    <property type="match status" value="1"/>
</dbReference>
<keyword evidence="2" id="KW-0479">Metal-binding</keyword>
<dbReference type="GO" id="GO:0016787">
    <property type="term" value="F:hydrolase activity"/>
    <property type="evidence" value="ECO:0007669"/>
    <property type="project" value="UniProtKB-UniRule"/>
</dbReference>
<dbReference type="AlphaFoldDB" id="A0A0V8QCA8"/>
<dbReference type="CDD" id="cd00841">
    <property type="entry name" value="MPP_YfcE"/>
    <property type="match status" value="1"/>
</dbReference>
<accession>A0A0V8QCA8</accession>
<dbReference type="PANTHER" id="PTHR11124">
    <property type="entry name" value="VACUOLAR SORTING PROTEIN VPS29"/>
    <property type="match status" value="1"/>
</dbReference>